<reference evidence="3" key="4">
    <citation type="journal article" date="2015" name="G3 (Bethesda)">
        <title>Genome sequences of three phytopathogenic species of the Magnaporthaceae family of fungi.</title>
        <authorList>
            <person name="Okagaki L.H."/>
            <person name="Nunes C.C."/>
            <person name="Sailsbery J."/>
            <person name="Clay B."/>
            <person name="Brown D."/>
            <person name="John T."/>
            <person name="Oh Y."/>
            <person name="Young N."/>
            <person name="Fitzgerald M."/>
            <person name="Haas B.J."/>
            <person name="Zeng Q."/>
            <person name="Young S."/>
            <person name="Adiconis X."/>
            <person name="Fan L."/>
            <person name="Levin J.Z."/>
            <person name="Mitchell T.K."/>
            <person name="Okubara P.A."/>
            <person name="Farman M.L."/>
            <person name="Kohn L.M."/>
            <person name="Birren B."/>
            <person name="Ma L.-J."/>
            <person name="Dean R.A."/>
        </authorList>
    </citation>
    <scope>NUCLEOTIDE SEQUENCE</scope>
    <source>
        <strain evidence="3">R3-111a-1</strain>
    </source>
</reference>
<dbReference type="Proteomes" id="UP000006039">
    <property type="component" value="Unassembled WGS sequence"/>
</dbReference>
<reference evidence="4" key="1">
    <citation type="submission" date="2010-07" db="EMBL/GenBank/DDBJ databases">
        <title>The genome sequence of Gaeumannomyces graminis var. tritici strain R3-111a-1.</title>
        <authorList>
            <consortium name="The Broad Institute Genome Sequencing Platform"/>
            <person name="Ma L.-J."/>
            <person name="Dead R."/>
            <person name="Young S."/>
            <person name="Zeng Q."/>
            <person name="Koehrsen M."/>
            <person name="Alvarado L."/>
            <person name="Berlin A."/>
            <person name="Chapman S.B."/>
            <person name="Chen Z."/>
            <person name="Freedman E."/>
            <person name="Gellesch M."/>
            <person name="Goldberg J."/>
            <person name="Griggs A."/>
            <person name="Gujja S."/>
            <person name="Heilman E.R."/>
            <person name="Heiman D."/>
            <person name="Hepburn T."/>
            <person name="Howarth C."/>
            <person name="Jen D."/>
            <person name="Larson L."/>
            <person name="Mehta T."/>
            <person name="Neiman D."/>
            <person name="Pearson M."/>
            <person name="Roberts A."/>
            <person name="Saif S."/>
            <person name="Shea T."/>
            <person name="Shenoy N."/>
            <person name="Sisk P."/>
            <person name="Stolte C."/>
            <person name="Sykes S."/>
            <person name="Walk T."/>
            <person name="White J."/>
            <person name="Yandava C."/>
            <person name="Haas B."/>
            <person name="Nusbaum C."/>
            <person name="Birren B."/>
        </authorList>
    </citation>
    <scope>NUCLEOTIDE SEQUENCE [LARGE SCALE GENOMIC DNA]</scope>
    <source>
        <strain evidence="4">R3-111a-1</strain>
    </source>
</reference>
<accession>J3NLD7</accession>
<evidence type="ECO:0000256" key="1">
    <source>
        <dbReference type="SAM" id="MobiDB-lite"/>
    </source>
</evidence>
<reference evidence="2" key="3">
    <citation type="submission" date="2010-09" db="EMBL/GenBank/DDBJ databases">
        <title>Annotation of Gaeumannomyces graminis var. tritici R3-111a-1.</title>
        <authorList>
            <consortium name="The Broad Institute Genome Sequencing Platform"/>
            <person name="Ma L.-J."/>
            <person name="Dead R."/>
            <person name="Young S.K."/>
            <person name="Zeng Q."/>
            <person name="Gargeya S."/>
            <person name="Fitzgerald M."/>
            <person name="Haas B."/>
            <person name="Abouelleil A."/>
            <person name="Alvarado L."/>
            <person name="Arachchi H.M."/>
            <person name="Berlin A."/>
            <person name="Brown A."/>
            <person name="Chapman S.B."/>
            <person name="Chen Z."/>
            <person name="Dunbar C."/>
            <person name="Freedman E."/>
            <person name="Gearin G."/>
            <person name="Gellesch M."/>
            <person name="Goldberg J."/>
            <person name="Griggs A."/>
            <person name="Gujja S."/>
            <person name="Heiman D."/>
            <person name="Howarth C."/>
            <person name="Larson L."/>
            <person name="Lui A."/>
            <person name="MacDonald P.J.P."/>
            <person name="Mehta T."/>
            <person name="Montmayeur A."/>
            <person name="Murphy C."/>
            <person name="Neiman D."/>
            <person name="Pearson M."/>
            <person name="Priest M."/>
            <person name="Roberts A."/>
            <person name="Saif S."/>
            <person name="Shea T."/>
            <person name="Shenoy N."/>
            <person name="Sisk P."/>
            <person name="Stolte C."/>
            <person name="Sykes S."/>
            <person name="Yandava C."/>
            <person name="Wortman J."/>
            <person name="Nusbaum C."/>
            <person name="Birren B."/>
        </authorList>
    </citation>
    <scope>NUCLEOTIDE SEQUENCE</scope>
    <source>
        <strain evidence="2">R3-111a-1</strain>
    </source>
</reference>
<dbReference type="EMBL" id="GL385395">
    <property type="protein sequence ID" value="EJT82111.1"/>
    <property type="molecule type" value="Genomic_DNA"/>
</dbReference>
<evidence type="ECO:0000313" key="2">
    <source>
        <dbReference type="EMBL" id="EJT82111.1"/>
    </source>
</evidence>
<organism evidence="2">
    <name type="scientific">Gaeumannomyces tritici (strain R3-111a-1)</name>
    <name type="common">Wheat and barley take-all root rot fungus</name>
    <name type="synonym">Gaeumannomyces graminis var. tritici</name>
    <dbReference type="NCBI Taxonomy" id="644352"/>
    <lineage>
        <taxon>Eukaryota</taxon>
        <taxon>Fungi</taxon>
        <taxon>Dikarya</taxon>
        <taxon>Ascomycota</taxon>
        <taxon>Pezizomycotina</taxon>
        <taxon>Sordariomycetes</taxon>
        <taxon>Sordariomycetidae</taxon>
        <taxon>Magnaporthales</taxon>
        <taxon>Magnaporthaceae</taxon>
        <taxon>Gaeumannomyces</taxon>
    </lineage>
</organism>
<sequence>MWCVMRHDEARMLEQRLWTRGQQRRQKGLAPSGSAVVLQAGACGRAADARHPSARRSMSRFRGILTLWVEMRGSQSASSASPNGPPGLLFCQRAAFRPSPTHGVLLAQPTPPRLGLGGLVSRRRRGRGVGLPSLGFAKTITVTANRAGVRRPVSSGHGHPGSPPRARDGAPVVARRERISFQSKASVLGEISPDYARDLLQDAETFVGDRRRRIC</sequence>
<dbReference type="HOGENOM" id="CLU_1283323_0_0_1"/>
<gene>
    <name evidence="3" type="primary">20342543</name>
    <name evidence="2" type="ORF">GGTG_02085</name>
</gene>
<protein>
    <submittedName>
        <fullName evidence="2 3">Uncharacterized protein</fullName>
    </submittedName>
</protein>
<dbReference type="GeneID" id="20342543"/>
<name>J3NLD7_GAET3</name>
<evidence type="ECO:0000313" key="3">
    <source>
        <dbReference type="EnsemblFungi" id="EJT82111"/>
    </source>
</evidence>
<evidence type="ECO:0000313" key="4">
    <source>
        <dbReference type="Proteomes" id="UP000006039"/>
    </source>
</evidence>
<reference evidence="2" key="2">
    <citation type="submission" date="2010-07" db="EMBL/GenBank/DDBJ databases">
        <authorList>
            <consortium name="The Broad Institute Genome Sequencing Platform"/>
            <consortium name="Broad Institute Genome Sequencing Center for Infectious Disease"/>
            <person name="Ma L.-J."/>
            <person name="Dead R."/>
            <person name="Young S."/>
            <person name="Zeng Q."/>
            <person name="Koehrsen M."/>
            <person name="Alvarado L."/>
            <person name="Berlin A."/>
            <person name="Chapman S.B."/>
            <person name="Chen Z."/>
            <person name="Freedman E."/>
            <person name="Gellesch M."/>
            <person name="Goldberg J."/>
            <person name="Griggs A."/>
            <person name="Gujja S."/>
            <person name="Heilman E.R."/>
            <person name="Heiman D."/>
            <person name="Hepburn T."/>
            <person name="Howarth C."/>
            <person name="Jen D."/>
            <person name="Larson L."/>
            <person name="Mehta T."/>
            <person name="Neiman D."/>
            <person name="Pearson M."/>
            <person name="Roberts A."/>
            <person name="Saif S."/>
            <person name="Shea T."/>
            <person name="Shenoy N."/>
            <person name="Sisk P."/>
            <person name="Stolte C."/>
            <person name="Sykes S."/>
            <person name="Walk T."/>
            <person name="White J."/>
            <person name="Yandava C."/>
            <person name="Haas B."/>
            <person name="Nusbaum C."/>
            <person name="Birren B."/>
        </authorList>
    </citation>
    <scope>NUCLEOTIDE SEQUENCE</scope>
    <source>
        <strain evidence="2">R3-111a-1</strain>
    </source>
</reference>
<reference evidence="3" key="5">
    <citation type="submission" date="2018-04" db="UniProtKB">
        <authorList>
            <consortium name="EnsemblFungi"/>
        </authorList>
    </citation>
    <scope>IDENTIFICATION</scope>
    <source>
        <strain evidence="3">R3-111a-1</strain>
    </source>
</reference>
<dbReference type="EnsemblFungi" id="EJT82111">
    <property type="protein sequence ID" value="EJT82111"/>
    <property type="gene ID" value="GGTG_02085"/>
</dbReference>
<dbReference type="AlphaFoldDB" id="J3NLD7"/>
<proteinExistence type="predicted"/>
<dbReference type="VEuPathDB" id="FungiDB:GGTG_02085"/>
<feature type="region of interest" description="Disordered" evidence="1">
    <location>
        <begin position="147"/>
        <end position="173"/>
    </location>
</feature>
<keyword evidence="4" id="KW-1185">Reference proteome</keyword>
<dbReference type="RefSeq" id="XP_009218120.1">
    <property type="nucleotide sequence ID" value="XM_009219856.1"/>
</dbReference>